<dbReference type="EMBL" id="CAMPGE010013204">
    <property type="protein sequence ID" value="CAI2371947.1"/>
    <property type="molecule type" value="Genomic_DNA"/>
</dbReference>
<feature type="transmembrane region" description="Helical" evidence="1">
    <location>
        <begin position="171"/>
        <end position="196"/>
    </location>
</feature>
<feature type="transmembrane region" description="Helical" evidence="1">
    <location>
        <begin position="216"/>
        <end position="236"/>
    </location>
</feature>
<keyword evidence="1" id="KW-0472">Membrane</keyword>
<feature type="transmembrane region" description="Helical" evidence="1">
    <location>
        <begin position="92"/>
        <end position="115"/>
    </location>
</feature>
<keyword evidence="1" id="KW-1133">Transmembrane helix</keyword>
<feature type="transmembrane region" description="Helical" evidence="1">
    <location>
        <begin position="52"/>
        <end position="72"/>
    </location>
</feature>
<dbReference type="Proteomes" id="UP001295684">
    <property type="component" value="Unassembled WGS sequence"/>
</dbReference>
<evidence type="ECO:0000313" key="2">
    <source>
        <dbReference type="EMBL" id="CAI2371947.1"/>
    </source>
</evidence>
<keyword evidence="1" id="KW-0812">Transmembrane</keyword>
<comment type="caution">
    <text evidence="2">The sequence shown here is derived from an EMBL/GenBank/DDBJ whole genome shotgun (WGS) entry which is preliminary data.</text>
</comment>
<reference evidence="2" key="1">
    <citation type="submission" date="2023-07" db="EMBL/GenBank/DDBJ databases">
        <authorList>
            <consortium name="AG Swart"/>
            <person name="Singh M."/>
            <person name="Singh A."/>
            <person name="Seah K."/>
            <person name="Emmerich C."/>
        </authorList>
    </citation>
    <scope>NUCLEOTIDE SEQUENCE</scope>
    <source>
        <strain evidence="2">DP1</strain>
    </source>
</reference>
<feature type="transmembrane region" description="Helical" evidence="1">
    <location>
        <begin position="256"/>
        <end position="284"/>
    </location>
</feature>
<proteinExistence type="predicted"/>
<evidence type="ECO:0000313" key="3">
    <source>
        <dbReference type="Proteomes" id="UP001295684"/>
    </source>
</evidence>
<evidence type="ECO:0000256" key="1">
    <source>
        <dbReference type="SAM" id="Phobius"/>
    </source>
</evidence>
<feature type="transmembrane region" description="Helical" evidence="1">
    <location>
        <begin position="20"/>
        <end position="40"/>
    </location>
</feature>
<keyword evidence="3" id="KW-1185">Reference proteome</keyword>
<gene>
    <name evidence="2" type="ORF">ECRASSUSDP1_LOCUS13274</name>
</gene>
<accession>A0AAD1URL8</accession>
<organism evidence="2 3">
    <name type="scientific">Euplotes crassus</name>
    <dbReference type="NCBI Taxonomy" id="5936"/>
    <lineage>
        <taxon>Eukaryota</taxon>
        <taxon>Sar</taxon>
        <taxon>Alveolata</taxon>
        <taxon>Ciliophora</taxon>
        <taxon>Intramacronucleata</taxon>
        <taxon>Spirotrichea</taxon>
        <taxon>Hypotrichia</taxon>
        <taxon>Euplotida</taxon>
        <taxon>Euplotidae</taxon>
        <taxon>Moneuplotes</taxon>
    </lineage>
</organism>
<name>A0AAD1URL8_EUPCR</name>
<dbReference type="AlphaFoldDB" id="A0AAD1URL8"/>
<protein>
    <submittedName>
        <fullName evidence="2">Uncharacterized protein</fullName>
    </submittedName>
</protein>
<feature type="transmembrane region" description="Helical" evidence="1">
    <location>
        <begin position="136"/>
        <end position="159"/>
    </location>
</feature>
<sequence length="369" mass="41943">MLLQDEDLCERKAIKTMTIVLAILIAITVLCGVLLIISTFKFIRKFRLRKKLFSLFLITLNLALVFRIIYISRKLYVNRPYHCLEDSSCFRVFATFSPLWMLGSAGVLNSLNWALFCFSVKYFDRKNTRFYKRVKVIICSIFFIVLGIMAISYLTAIGIGCAHPNPVDPSLLLFIDWFGISIHFVVCISFVITGLILKKVIKDWNEEVGRKSKNRIIISILVLSIPFLVRVIYLIVKRTSNMDRFMNLSVMDDTFAAPLVMLFYIIIADLVPIGSQLMSTVVVVDSKDLHLHKIYEKYVEESTTIEKNISVMTIASSSQCGSIRGSSENFDVKSLVFINNSKEAGISFLGTKDDEESVSSLYRKGSDEC</sequence>